<dbReference type="Proteomes" id="UP000565441">
    <property type="component" value="Unassembled WGS sequence"/>
</dbReference>
<dbReference type="EMBL" id="JAACJP010000001">
    <property type="protein sequence ID" value="KAF5388066.1"/>
    <property type="molecule type" value="Genomic_DNA"/>
</dbReference>
<evidence type="ECO:0000256" key="1">
    <source>
        <dbReference type="SAM" id="MobiDB-lite"/>
    </source>
</evidence>
<keyword evidence="3" id="KW-1185">Reference proteome</keyword>
<dbReference type="AlphaFoldDB" id="A0A8H5HR42"/>
<sequence>MPPRSQPKVHQIHMRTHKLSIMVTVPPSTTIAALKEEALSALKSPVNQAEGVPAVEDENDFELCRAVKEKGRPNGEYEVLDVTKQVREYSLASYDLLYLQFRDPSGNMLPVTFQSPSVDDEDELPSEVDFPISSASKGKRKAHFDD</sequence>
<feature type="compositionally biased region" description="Basic residues" evidence="1">
    <location>
        <begin position="137"/>
        <end position="146"/>
    </location>
</feature>
<protein>
    <submittedName>
        <fullName evidence="2">Uncharacterized protein</fullName>
    </submittedName>
</protein>
<comment type="caution">
    <text evidence="2">The sequence shown here is derived from an EMBL/GenBank/DDBJ whole genome shotgun (WGS) entry which is preliminary data.</text>
</comment>
<name>A0A8H5HR42_9AGAR</name>
<organism evidence="2 3">
    <name type="scientific">Tricholomella constricta</name>
    <dbReference type="NCBI Taxonomy" id="117010"/>
    <lineage>
        <taxon>Eukaryota</taxon>
        <taxon>Fungi</taxon>
        <taxon>Dikarya</taxon>
        <taxon>Basidiomycota</taxon>
        <taxon>Agaricomycotina</taxon>
        <taxon>Agaricomycetes</taxon>
        <taxon>Agaricomycetidae</taxon>
        <taxon>Agaricales</taxon>
        <taxon>Tricholomatineae</taxon>
        <taxon>Lyophyllaceae</taxon>
        <taxon>Tricholomella</taxon>
    </lineage>
</organism>
<feature type="region of interest" description="Disordered" evidence="1">
    <location>
        <begin position="112"/>
        <end position="146"/>
    </location>
</feature>
<dbReference type="OrthoDB" id="3173670at2759"/>
<evidence type="ECO:0000313" key="3">
    <source>
        <dbReference type="Proteomes" id="UP000565441"/>
    </source>
</evidence>
<reference evidence="2 3" key="1">
    <citation type="journal article" date="2020" name="ISME J.">
        <title>Uncovering the hidden diversity of litter-decomposition mechanisms in mushroom-forming fungi.</title>
        <authorList>
            <person name="Floudas D."/>
            <person name="Bentzer J."/>
            <person name="Ahren D."/>
            <person name="Johansson T."/>
            <person name="Persson P."/>
            <person name="Tunlid A."/>
        </authorList>
    </citation>
    <scope>NUCLEOTIDE SEQUENCE [LARGE SCALE GENOMIC DNA]</scope>
    <source>
        <strain evidence="2 3">CBS 661.87</strain>
    </source>
</reference>
<evidence type="ECO:0000313" key="2">
    <source>
        <dbReference type="EMBL" id="KAF5388066.1"/>
    </source>
</evidence>
<proteinExistence type="predicted"/>
<gene>
    <name evidence="2" type="ORF">D9615_000762</name>
</gene>
<accession>A0A8H5HR42</accession>